<evidence type="ECO:0000313" key="3">
    <source>
        <dbReference type="Proteomes" id="UP001500888"/>
    </source>
</evidence>
<evidence type="ECO:0000256" key="1">
    <source>
        <dbReference type="SAM" id="Coils"/>
    </source>
</evidence>
<gene>
    <name evidence="2" type="ORF">GCM10022226_79180</name>
</gene>
<dbReference type="EMBL" id="BAAAZR010000059">
    <property type="protein sequence ID" value="GAA3844229.1"/>
    <property type="molecule type" value="Genomic_DNA"/>
</dbReference>
<name>A0ABP7JG11_9ACTN</name>
<dbReference type="RefSeq" id="WP_344952890.1">
    <property type="nucleotide sequence ID" value="NZ_BAAAZR010000059.1"/>
</dbReference>
<reference evidence="3" key="1">
    <citation type="journal article" date="2019" name="Int. J. Syst. Evol. Microbiol.">
        <title>The Global Catalogue of Microorganisms (GCM) 10K type strain sequencing project: providing services to taxonomists for standard genome sequencing and annotation.</title>
        <authorList>
            <consortium name="The Broad Institute Genomics Platform"/>
            <consortium name="The Broad Institute Genome Sequencing Center for Infectious Disease"/>
            <person name="Wu L."/>
            <person name="Ma J."/>
        </authorList>
    </citation>
    <scope>NUCLEOTIDE SEQUENCE [LARGE SCALE GENOMIC DNA]</scope>
    <source>
        <strain evidence="3">JCM 16908</strain>
    </source>
</reference>
<keyword evidence="1" id="KW-0175">Coiled coil</keyword>
<proteinExistence type="predicted"/>
<comment type="caution">
    <text evidence="2">The sequence shown here is derived from an EMBL/GenBank/DDBJ whole genome shotgun (WGS) entry which is preliminary data.</text>
</comment>
<dbReference type="Proteomes" id="UP001500888">
    <property type="component" value="Unassembled WGS sequence"/>
</dbReference>
<organism evidence="2 3">
    <name type="scientific">Sphaerisporangium flaviroseum</name>
    <dbReference type="NCBI Taxonomy" id="509199"/>
    <lineage>
        <taxon>Bacteria</taxon>
        <taxon>Bacillati</taxon>
        <taxon>Actinomycetota</taxon>
        <taxon>Actinomycetes</taxon>
        <taxon>Streptosporangiales</taxon>
        <taxon>Streptosporangiaceae</taxon>
        <taxon>Sphaerisporangium</taxon>
    </lineage>
</organism>
<protein>
    <submittedName>
        <fullName evidence="2">Uncharacterized protein</fullName>
    </submittedName>
</protein>
<keyword evidence="3" id="KW-1185">Reference proteome</keyword>
<sequence>MRNLQPGMGWDGRAGQVKSLELVIVQFEEVKRLIVIDRVPQLRLAHILLDSAVELIMHRMAESELSYERYRFRELENLRRIATGPDPYLRRERERLGADRLREQIQKLEGTVVSKARRKKIDREFNSKIDFLVERNRLPGDLGPVLKKLHEYRNETYHRDEHRIEVIRPAVVIYFDAACTVLEHYEPGTMVLSDSLGPELKQLQQELPSSSDVFELPRQAAKQLRMEVGLDLESVRSALSEHLLGRLTDLQGSLAYMEENFTSDDVIPGDAIRLLQLDDGDVEAIFNPEVMRSRSVPYSMGDVTSWIARAAALEGIADRHALFTEFAAIEDSFENIEKGARQAVWSIDEQANLR</sequence>
<evidence type="ECO:0000313" key="2">
    <source>
        <dbReference type="EMBL" id="GAA3844229.1"/>
    </source>
</evidence>
<feature type="coiled-coil region" evidence="1">
    <location>
        <begin position="91"/>
        <end position="118"/>
    </location>
</feature>
<accession>A0ABP7JG11</accession>